<protein>
    <submittedName>
        <fullName evidence="2">Retinaldehyde-binding protein 1</fullName>
    </submittedName>
</protein>
<name>A0A8X6I890_NEPPI</name>
<dbReference type="Gene3D" id="1.10.8.20">
    <property type="entry name" value="N-terminal domain of phosphatidylinositol transfer protein sec14p"/>
    <property type="match status" value="1"/>
</dbReference>
<dbReference type="PANTHER" id="PTHR10174:SF208">
    <property type="entry name" value="CRAL-TRIO DOMAIN-CONTAINING PROTEIN DDB_G0278031"/>
    <property type="match status" value="1"/>
</dbReference>
<dbReference type="GO" id="GO:0016020">
    <property type="term" value="C:membrane"/>
    <property type="evidence" value="ECO:0007669"/>
    <property type="project" value="TreeGrafter"/>
</dbReference>
<evidence type="ECO:0000256" key="1">
    <source>
        <dbReference type="SAM" id="MobiDB-lite"/>
    </source>
</evidence>
<feature type="compositionally biased region" description="Low complexity" evidence="1">
    <location>
        <begin position="37"/>
        <end position="47"/>
    </location>
</feature>
<sequence length="223" mass="25666">MGLKMTFLTSLFSLFIESTGWIYSFLIVTMAEDDKTSSSLKSSTKSSADCKKNGKLSSKKTSSKALEVAIVESPVNPKEQRQPTVPPQGFLPFNHTMITSYFKKYAAEKLNETDDIRDKAIEEFRNLVRNDPDLEVTDEDDLILLFLRSRKFDVKRAFEFMKLGLSYVESYRYMLEREDPAIVRRVIETNMVGFLPYRDAEGRAIIYSRADSWNPDEILRPVV</sequence>
<dbReference type="AlphaFoldDB" id="A0A8X6I890"/>
<comment type="caution">
    <text evidence="2">The sequence shown here is derived from an EMBL/GenBank/DDBJ whole genome shotgun (WGS) entry which is preliminary data.</text>
</comment>
<dbReference type="InterPro" id="IPR036865">
    <property type="entry name" value="CRAL-TRIO_dom_sf"/>
</dbReference>
<dbReference type="OrthoDB" id="6428610at2759"/>
<dbReference type="Proteomes" id="UP000887013">
    <property type="component" value="Unassembled WGS sequence"/>
</dbReference>
<organism evidence="2 3">
    <name type="scientific">Nephila pilipes</name>
    <name type="common">Giant wood spider</name>
    <name type="synonym">Nephila maculata</name>
    <dbReference type="NCBI Taxonomy" id="299642"/>
    <lineage>
        <taxon>Eukaryota</taxon>
        <taxon>Metazoa</taxon>
        <taxon>Ecdysozoa</taxon>
        <taxon>Arthropoda</taxon>
        <taxon>Chelicerata</taxon>
        <taxon>Arachnida</taxon>
        <taxon>Araneae</taxon>
        <taxon>Araneomorphae</taxon>
        <taxon>Entelegynae</taxon>
        <taxon>Araneoidea</taxon>
        <taxon>Nephilidae</taxon>
        <taxon>Nephila</taxon>
    </lineage>
</organism>
<dbReference type="SUPFAM" id="SSF46938">
    <property type="entry name" value="CRAL/TRIO N-terminal domain"/>
    <property type="match status" value="1"/>
</dbReference>
<dbReference type="Gene3D" id="3.40.525.10">
    <property type="entry name" value="CRAL-TRIO lipid binding domain"/>
    <property type="match status" value="1"/>
</dbReference>
<proteinExistence type="predicted"/>
<dbReference type="InterPro" id="IPR036273">
    <property type="entry name" value="CRAL/TRIO_N_dom_sf"/>
</dbReference>
<dbReference type="PANTHER" id="PTHR10174">
    <property type="entry name" value="ALPHA-TOCOPHEROL TRANSFER PROTEIN-RELATED"/>
    <property type="match status" value="1"/>
</dbReference>
<evidence type="ECO:0000313" key="2">
    <source>
        <dbReference type="EMBL" id="GFS34299.1"/>
    </source>
</evidence>
<reference evidence="2" key="1">
    <citation type="submission" date="2020-08" db="EMBL/GenBank/DDBJ databases">
        <title>Multicomponent nature underlies the extraordinary mechanical properties of spider dragline silk.</title>
        <authorList>
            <person name="Kono N."/>
            <person name="Nakamura H."/>
            <person name="Mori M."/>
            <person name="Yoshida Y."/>
            <person name="Ohtoshi R."/>
            <person name="Malay A.D."/>
            <person name="Moran D.A.P."/>
            <person name="Tomita M."/>
            <person name="Numata K."/>
            <person name="Arakawa K."/>
        </authorList>
    </citation>
    <scope>NUCLEOTIDE SEQUENCE</scope>
</reference>
<dbReference type="PRINTS" id="PR00180">
    <property type="entry name" value="CRETINALDHBP"/>
</dbReference>
<accession>A0A8X6I890</accession>
<evidence type="ECO:0000313" key="3">
    <source>
        <dbReference type="Proteomes" id="UP000887013"/>
    </source>
</evidence>
<keyword evidence="3" id="KW-1185">Reference proteome</keyword>
<dbReference type="GO" id="GO:1902936">
    <property type="term" value="F:phosphatidylinositol bisphosphate binding"/>
    <property type="evidence" value="ECO:0007669"/>
    <property type="project" value="TreeGrafter"/>
</dbReference>
<gene>
    <name evidence="2" type="primary">RLBP1_5</name>
    <name evidence="2" type="ORF">NPIL_23501</name>
</gene>
<feature type="region of interest" description="Disordered" evidence="1">
    <location>
        <begin position="37"/>
        <end position="59"/>
    </location>
</feature>
<dbReference type="EMBL" id="BMAW01042458">
    <property type="protein sequence ID" value="GFS34299.1"/>
    <property type="molecule type" value="Genomic_DNA"/>
</dbReference>